<evidence type="ECO:0000256" key="4">
    <source>
        <dbReference type="SAM" id="Phobius"/>
    </source>
</evidence>
<sequence length="267" mass="28016">MRVQGGRGRRVWTARGLWAGAELAVTLGLLVLLLVAHQLWWTNREARAEAGRTVHALEEQWGEGGGRLHEAVPPAGGGAGPKASADPTEEQVAVGEGAAPEAPSAGTGASGAKGGPRGDQAYAVLRIPRIGVTVPVAQGISKAGVLDKGYVGHYAQSAQPGELGNFALAGHRNTHGEPFRHLNAVRAGDEVVVETRDTVFTYVVDSVLPQTSARDGGTIAAVPRSDVKPSYGYSAPGRYLTLTTCTPEFTSTYRLVVWGKLRGSRPR</sequence>
<keyword evidence="4" id="KW-0472">Membrane</keyword>
<feature type="active site" description="Proton donor/acceptor" evidence="2">
    <location>
        <position position="171"/>
    </location>
</feature>
<dbReference type="SUPFAM" id="SSF63817">
    <property type="entry name" value="Sortase"/>
    <property type="match status" value="1"/>
</dbReference>
<feature type="transmembrane region" description="Helical" evidence="4">
    <location>
        <begin position="21"/>
        <end position="41"/>
    </location>
</feature>
<dbReference type="EMBL" id="CP032698">
    <property type="protein sequence ID" value="AYG82645.1"/>
    <property type="molecule type" value="Genomic_DNA"/>
</dbReference>
<keyword evidence="4" id="KW-1133">Transmembrane helix</keyword>
<gene>
    <name evidence="5" type="ORF">DWB77_04828</name>
</gene>
<reference evidence="5 6" key="1">
    <citation type="submission" date="2018-10" db="EMBL/GenBank/DDBJ databases">
        <title>Relationship between Morphology and Antimicrobial Activity in Streptomyces.</title>
        <authorList>
            <person name="Kang H.J."/>
            <person name="Kim S.B."/>
        </authorList>
    </citation>
    <scope>NUCLEOTIDE SEQUENCE [LARGE SCALE GENOMIC DNA]</scope>
    <source>
        <strain evidence="5 6">BH38</strain>
    </source>
</reference>
<organism evidence="5 6">
    <name type="scientific">Streptomyces hundungensis</name>
    <dbReference type="NCBI Taxonomy" id="1077946"/>
    <lineage>
        <taxon>Bacteria</taxon>
        <taxon>Bacillati</taxon>
        <taxon>Actinomycetota</taxon>
        <taxon>Actinomycetes</taxon>
        <taxon>Kitasatosporales</taxon>
        <taxon>Streptomycetaceae</taxon>
        <taxon>Streptomyces</taxon>
    </lineage>
</organism>
<dbReference type="NCBIfam" id="TIGR01076">
    <property type="entry name" value="sortase_fam"/>
    <property type="match status" value="1"/>
</dbReference>
<evidence type="ECO:0000313" key="5">
    <source>
        <dbReference type="EMBL" id="AYG82645.1"/>
    </source>
</evidence>
<keyword evidence="1" id="KW-0378">Hydrolase</keyword>
<dbReference type="KEGG" id="shun:DWB77_04828"/>
<feature type="compositionally biased region" description="Low complexity" evidence="3">
    <location>
        <begin position="81"/>
        <end position="107"/>
    </location>
</feature>
<evidence type="ECO:0000256" key="2">
    <source>
        <dbReference type="PIRSR" id="PIRSR605754-1"/>
    </source>
</evidence>
<name>A0A387HFN3_9ACTN</name>
<proteinExistence type="predicted"/>
<dbReference type="NCBIfam" id="NF033747">
    <property type="entry name" value="class_E_sortase"/>
    <property type="match status" value="1"/>
</dbReference>
<evidence type="ECO:0000313" key="6">
    <source>
        <dbReference type="Proteomes" id="UP000271554"/>
    </source>
</evidence>
<evidence type="ECO:0008006" key="7">
    <source>
        <dbReference type="Google" id="ProtNLM"/>
    </source>
</evidence>
<dbReference type="InterPro" id="IPR042003">
    <property type="entry name" value="Sortase_E"/>
</dbReference>
<dbReference type="GO" id="GO:0016787">
    <property type="term" value="F:hydrolase activity"/>
    <property type="evidence" value="ECO:0007669"/>
    <property type="project" value="UniProtKB-KW"/>
</dbReference>
<dbReference type="CDD" id="cd05830">
    <property type="entry name" value="Sortase_E"/>
    <property type="match status" value="1"/>
</dbReference>
<dbReference type="InterPro" id="IPR023365">
    <property type="entry name" value="Sortase_dom-sf"/>
</dbReference>
<keyword evidence="4" id="KW-0812">Transmembrane</keyword>
<dbReference type="InterPro" id="IPR005754">
    <property type="entry name" value="Sortase"/>
</dbReference>
<feature type="active site" description="Acyl-thioester intermediate" evidence="2">
    <location>
        <position position="245"/>
    </location>
</feature>
<accession>A0A387HFN3</accession>
<dbReference type="Gene3D" id="2.40.260.10">
    <property type="entry name" value="Sortase"/>
    <property type="match status" value="1"/>
</dbReference>
<dbReference type="Pfam" id="PF04203">
    <property type="entry name" value="Sortase"/>
    <property type="match status" value="1"/>
</dbReference>
<dbReference type="InterPro" id="IPR053465">
    <property type="entry name" value="Sortase_Class_E"/>
</dbReference>
<protein>
    <recommendedName>
        <fullName evidence="7">Class E sortase</fullName>
    </recommendedName>
</protein>
<evidence type="ECO:0000256" key="1">
    <source>
        <dbReference type="ARBA" id="ARBA00022801"/>
    </source>
</evidence>
<dbReference type="Proteomes" id="UP000271554">
    <property type="component" value="Chromosome"/>
</dbReference>
<dbReference type="AlphaFoldDB" id="A0A387HFN3"/>
<evidence type="ECO:0000256" key="3">
    <source>
        <dbReference type="SAM" id="MobiDB-lite"/>
    </source>
</evidence>
<keyword evidence="6" id="KW-1185">Reference proteome</keyword>
<feature type="region of interest" description="Disordered" evidence="3">
    <location>
        <begin position="62"/>
        <end position="116"/>
    </location>
</feature>